<accession>A0ABV7WHD4</accession>
<evidence type="ECO:0000313" key="4">
    <source>
        <dbReference type="Proteomes" id="UP001595685"/>
    </source>
</evidence>
<keyword evidence="1" id="KW-0862">Zinc</keyword>
<evidence type="ECO:0000256" key="1">
    <source>
        <dbReference type="PROSITE-ProRule" id="PRU00325"/>
    </source>
</evidence>
<evidence type="ECO:0000259" key="2">
    <source>
        <dbReference type="PROSITE" id="PS50966"/>
    </source>
</evidence>
<gene>
    <name evidence="3" type="ORF">ACFOLH_13080</name>
</gene>
<dbReference type="PROSITE" id="PS50966">
    <property type="entry name" value="ZF_SWIM"/>
    <property type="match status" value="1"/>
</dbReference>
<organism evidence="3 4">
    <name type="scientific">Aquipuribacter hungaricus</name>
    <dbReference type="NCBI Taxonomy" id="545624"/>
    <lineage>
        <taxon>Bacteria</taxon>
        <taxon>Bacillati</taxon>
        <taxon>Actinomycetota</taxon>
        <taxon>Actinomycetes</taxon>
        <taxon>Micrococcales</taxon>
        <taxon>Intrasporangiaceae</taxon>
        <taxon>Aquipuribacter</taxon>
    </lineage>
</organism>
<keyword evidence="4" id="KW-1185">Reference proteome</keyword>
<reference evidence="4" key="1">
    <citation type="journal article" date="2019" name="Int. J. Syst. Evol. Microbiol.">
        <title>The Global Catalogue of Microorganisms (GCM) 10K type strain sequencing project: providing services to taxonomists for standard genome sequencing and annotation.</title>
        <authorList>
            <consortium name="The Broad Institute Genomics Platform"/>
            <consortium name="The Broad Institute Genome Sequencing Center for Infectious Disease"/>
            <person name="Wu L."/>
            <person name="Ma J."/>
        </authorList>
    </citation>
    <scope>NUCLEOTIDE SEQUENCE [LARGE SCALE GENOMIC DNA]</scope>
    <source>
        <strain evidence="4">NCAIM B.02333</strain>
    </source>
</reference>
<keyword evidence="1" id="KW-0479">Metal-binding</keyword>
<dbReference type="Proteomes" id="UP001595685">
    <property type="component" value="Unassembled WGS sequence"/>
</dbReference>
<dbReference type="RefSeq" id="WP_340288596.1">
    <property type="nucleotide sequence ID" value="NZ_JBBEOI010000002.1"/>
</dbReference>
<proteinExistence type="predicted"/>
<comment type="caution">
    <text evidence="3">The sequence shown here is derived from an EMBL/GenBank/DDBJ whole genome shotgun (WGS) entry which is preliminary data.</text>
</comment>
<dbReference type="Pfam" id="PF04434">
    <property type="entry name" value="SWIM"/>
    <property type="match status" value="1"/>
</dbReference>
<protein>
    <submittedName>
        <fullName evidence="3">SWIM zinc finger family protein</fullName>
    </submittedName>
</protein>
<dbReference type="EMBL" id="JBHRWW010000008">
    <property type="protein sequence ID" value="MFC3689276.1"/>
    <property type="molecule type" value="Genomic_DNA"/>
</dbReference>
<keyword evidence="1" id="KW-0863">Zinc-finger</keyword>
<sequence length="455" mass="48414">MTASDATSSLRYRASSAISGNQLGLQTSGGWNTSSLDHPRFFVGFLTEPEQAAQGLLAVAAVARARYHVPMTATRMGSILDPVVTSDGANLRFESFSACCGVYARFDITERDLDGEVLDRGTTNVDVNQPLQAALSRVRGREPLHLSVGPDALEVTTLDEAVVERKVPLPQRWLRGFAEAPVALARMTPRGEVTGTEARRFLRSLPRSDARSSLWATVTGRSLTLSTRAGRDSVPMSGPQRLLTLAPLLRFASTMRVYGPANDGSPAPSAWELVLPGSRLVLTLSPEVSRGFSGEGGVLEALADDTAVSDADLVADVMGWLPAMTLTEVGVAADLTTDRAEQALAVLGTAGRVGYDASGGCWFARDLPYDAGDAEALNPRLRSARRLVTEGRLRRDGDLIVVQVAGNQHHVRGGVGSGPPSCTCHWWARHRGGRGPCSHVLAARMANLLSAPQTA</sequence>
<name>A0ABV7WHD4_9MICO</name>
<dbReference type="InterPro" id="IPR007527">
    <property type="entry name" value="Znf_SWIM"/>
</dbReference>
<feature type="domain" description="SWIM-type" evidence="2">
    <location>
        <begin position="400"/>
        <end position="448"/>
    </location>
</feature>
<evidence type="ECO:0000313" key="3">
    <source>
        <dbReference type="EMBL" id="MFC3689276.1"/>
    </source>
</evidence>